<dbReference type="GO" id="GO:0015667">
    <property type="term" value="F:site-specific DNA-methyltransferase (cytosine-N4-specific) activity"/>
    <property type="evidence" value="ECO:0007669"/>
    <property type="project" value="UniProtKB-EC"/>
</dbReference>
<comment type="catalytic activity">
    <reaction evidence="7">
        <text>a 2'-deoxycytidine in DNA + S-adenosyl-L-methionine = an N(4)-methyl-2'-deoxycytidine in DNA + S-adenosyl-L-homocysteine + H(+)</text>
        <dbReference type="Rhea" id="RHEA:16857"/>
        <dbReference type="Rhea" id="RHEA-COMP:11369"/>
        <dbReference type="Rhea" id="RHEA-COMP:13674"/>
        <dbReference type="ChEBI" id="CHEBI:15378"/>
        <dbReference type="ChEBI" id="CHEBI:57856"/>
        <dbReference type="ChEBI" id="CHEBI:59789"/>
        <dbReference type="ChEBI" id="CHEBI:85452"/>
        <dbReference type="ChEBI" id="CHEBI:137933"/>
        <dbReference type="EC" id="2.1.1.113"/>
    </reaction>
</comment>
<keyword evidence="6" id="KW-0680">Restriction system</keyword>
<sequence>MVRFSIAPWLWPTESGKFTSEEIKMVSYLPLWETLSRLGVSKTFLAEAAGITPSTMARFSRNENVSLTTIEKICETLNVQIEDVVMRENQGSLHGTFRPNKHEPVHRWYPYLEGYSRQLVEYELRDRNPGDVVYDPFAGSGTTPLTAVMNGIDGLYSEVNPVMRFISDVKLSCAVRAMDGDIDLSGLRRWRDRIASINFNDINSHQGNALGDFSRFFDADGLVGIQFLRECIDEETDESTKDLLKVVLASIVVPVSLMIRRGDLRFANARERDKSVLPFQDTTISKIDELLQDLERMEKSEPGAFRFVSEDVRDSNLDECVDVVVTSPPYLNGTNYFRNTKLEMRVLDIIESENELGGFYQRGITAGINNVSSRREYPCLDELELDDLVERLQRESYDTRIPVMVAGYFADMKQAIDKIRSALKPHGILSFDIGDSQFAGVHVPTHSILDGMIQQAGLRPLGETVLRARRSRNGMTLTQRVMRYVKE</sequence>
<dbReference type="SUPFAM" id="SSF47413">
    <property type="entry name" value="lambda repressor-like DNA-binding domains"/>
    <property type="match status" value="1"/>
</dbReference>
<dbReference type="InterPro" id="IPR001387">
    <property type="entry name" value="Cro/C1-type_HTH"/>
</dbReference>
<keyword evidence="4" id="KW-0808">Transferase</keyword>
<dbReference type="InterPro" id="IPR029063">
    <property type="entry name" value="SAM-dependent_MTases_sf"/>
</dbReference>
<dbReference type="GO" id="GO:0003677">
    <property type="term" value="F:DNA binding"/>
    <property type="evidence" value="ECO:0007669"/>
    <property type="project" value="InterPro"/>
</dbReference>
<protein>
    <recommendedName>
        <fullName evidence="2">site-specific DNA-methyltransferase (cytosine-N(4)-specific)</fullName>
        <ecNumber evidence="2">2.1.1.113</ecNumber>
    </recommendedName>
</protein>
<dbReference type="AlphaFoldDB" id="A0A316M9N7"/>
<evidence type="ECO:0000313" key="10">
    <source>
        <dbReference type="Proteomes" id="UP000246114"/>
    </source>
</evidence>
<dbReference type="PROSITE" id="PS50943">
    <property type="entry name" value="HTH_CROC1"/>
    <property type="match status" value="1"/>
</dbReference>
<dbReference type="EMBL" id="QAMZ01000009">
    <property type="protein sequence ID" value="PWL55242.1"/>
    <property type="molecule type" value="Genomic_DNA"/>
</dbReference>
<evidence type="ECO:0000256" key="7">
    <source>
        <dbReference type="ARBA" id="ARBA00049120"/>
    </source>
</evidence>
<dbReference type="InterPro" id="IPR010982">
    <property type="entry name" value="Lambda_DNA-bd_dom_sf"/>
</dbReference>
<evidence type="ECO:0000256" key="3">
    <source>
        <dbReference type="ARBA" id="ARBA00022603"/>
    </source>
</evidence>
<dbReference type="Gene3D" id="3.40.50.150">
    <property type="entry name" value="Vaccinia Virus protein VP39"/>
    <property type="match status" value="2"/>
</dbReference>
<evidence type="ECO:0000256" key="6">
    <source>
        <dbReference type="ARBA" id="ARBA00022747"/>
    </source>
</evidence>
<evidence type="ECO:0000256" key="4">
    <source>
        <dbReference type="ARBA" id="ARBA00022679"/>
    </source>
</evidence>
<dbReference type="CDD" id="cd00093">
    <property type="entry name" value="HTH_XRE"/>
    <property type="match status" value="1"/>
</dbReference>
<accession>A0A316M9N7</accession>
<evidence type="ECO:0000256" key="5">
    <source>
        <dbReference type="ARBA" id="ARBA00022691"/>
    </source>
</evidence>
<dbReference type="Proteomes" id="UP000246114">
    <property type="component" value="Unassembled WGS sequence"/>
</dbReference>
<dbReference type="GO" id="GO:0009307">
    <property type="term" value="P:DNA restriction-modification system"/>
    <property type="evidence" value="ECO:0007669"/>
    <property type="project" value="UniProtKB-KW"/>
</dbReference>
<evidence type="ECO:0000259" key="8">
    <source>
        <dbReference type="PROSITE" id="PS50943"/>
    </source>
</evidence>
<gene>
    <name evidence="9" type="ORF">DBY38_02240</name>
</gene>
<evidence type="ECO:0000313" key="9">
    <source>
        <dbReference type="EMBL" id="PWL55242.1"/>
    </source>
</evidence>
<organism evidence="9 10">
    <name type="scientific">Clostridium cadaveris</name>
    <dbReference type="NCBI Taxonomy" id="1529"/>
    <lineage>
        <taxon>Bacteria</taxon>
        <taxon>Bacillati</taxon>
        <taxon>Bacillota</taxon>
        <taxon>Clostridia</taxon>
        <taxon>Eubacteriales</taxon>
        <taxon>Clostridiaceae</taxon>
        <taxon>Clostridium</taxon>
    </lineage>
</organism>
<dbReference type="InterPro" id="IPR017985">
    <property type="entry name" value="MeTrfase_CN4_CS"/>
</dbReference>
<name>A0A316M9N7_9CLOT</name>
<dbReference type="EC" id="2.1.1.113" evidence="2"/>
<dbReference type="Pfam" id="PF13443">
    <property type="entry name" value="HTH_26"/>
    <property type="match status" value="1"/>
</dbReference>
<dbReference type="PROSITE" id="PS00093">
    <property type="entry name" value="N4_MTASE"/>
    <property type="match status" value="1"/>
</dbReference>
<feature type="domain" description="HTH cro/C1-type" evidence="8">
    <location>
        <begin position="45"/>
        <end position="84"/>
    </location>
</feature>
<evidence type="ECO:0000256" key="2">
    <source>
        <dbReference type="ARBA" id="ARBA00012185"/>
    </source>
</evidence>
<dbReference type="SUPFAM" id="SSF53335">
    <property type="entry name" value="S-adenosyl-L-methionine-dependent methyltransferases"/>
    <property type="match status" value="2"/>
</dbReference>
<reference evidence="9 10" key="1">
    <citation type="submission" date="2018-03" db="EMBL/GenBank/DDBJ databases">
        <title>The uncultured portion of the human microbiome is neutrally assembled.</title>
        <authorList>
            <person name="Jeraldo P."/>
            <person name="Boardman L."/>
            <person name="White B.A."/>
            <person name="Nelson H."/>
            <person name="Goldenfeld N."/>
            <person name="Chia N."/>
        </authorList>
    </citation>
    <scope>NUCLEOTIDE SEQUENCE [LARGE SCALE GENOMIC DNA]</scope>
    <source>
        <strain evidence="9">CIM:MAG 903</strain>
    </source>
</reference>
<evidence type="ECO:0000256" key="1">
    <source>
        <dbReference type="ARBA" id="ARBA00010203"/>
    </source>
</evidence>
<keyword evidence="3" id="KW-0489">Methyltransferase</keyword>
<dbReference type="GO" id="GO:0032259">
    <property type="term" value="P:methylation"/>
    <property type="evidence" value="ECO:0007669"/>
    <property type="project" value="UniProtKB-KW"/>
</dbReference>
<keyword evidence="5" id="KW-0949">S-adenosyl-L-methionine</keyword>
<proteinExistence type="inferred from homology"/>
<comment type="similarity">
    <text evidence="1">Belongs to the N(4)/N(6)-methyltransferase family. N(4) subfamily.</text>
</comment>
<dbReference type="Gene3D" id="1.10.260.40">
    <property type="entry name" value="lambda repressor-like DNA-binding domains"/>
    <property type="match status" value="1"/>
</dbReference>
<comment type="caution">
    <text evidence="9">The sequence shown here is derived from an EMBL/GenBank/DDBJ whole genome shotgun (WGS) entry which is preliminary data.</text>
</comment>